<reference evidence="1" key="1">
    <citation type="submission" date="2018-05" db="EMBL/GenBank/DDBJ databases">
        <authorList>
            <person name="Lanie J.A."/>
            <person name="Ng W.-L."/>
            <person name="Kazmierczak K.M."/>
            <person name="Andrzejewski T.M."/>
            <person name="Davidsen T.M."/>
            <person name="Wayne K.J."/>
            <person name="Tettelin H."/>
            <person name="Glass J.I."/>
            <person name="Rusch D."/>
            <person name="Podicherti R."/>
            <person name="Tsui H.-C.T."/>
            <person name="Winkler M.E."/>
        </authorList>
    </citation>
    <scope>NUCLEOTIDE SEQUENCE</scope>
</reference>
<dbReference type="InterPro" id="IPR036866">
    <property type="entry name" value="RibonucZ/Hydroxyglut_hydro"/>
</dbReference>
<dbReference type="SUPFAM" id="SSF56281">
    <property type="entry name" value="Metallo-hydrolase/oxidoreductase"/>
    <property type="match status" value="1"/>
</dbReference>
<organism evidence="1">
    <name type="scientific">marine metagenome</name>
    <dbReference type="NCBI Taxonomy" id="408172"/>
    <lineage>
        <taxon>unclassified sequences</taxon>
        <taxon>metagenomes</taxon>
        <taxon>ecological metagenomes</taxon>
    </lineage>
</organism>
<dbReference type="PANTHER" id="PTHR43546">
    <property type="entry name" value="UPF0173 METAL-DEPENDENT HYDROLASE MJ1163-RELATED"/>
    <property type="match status" value="1"/>
</dbReference>
<dbReference type="InterPro" id="IPR050114">
    <property type="entry name" value="UPF0173_UPF0282_UlaG_hydrolase"/>
</dbReference>
<name>A0A381P729_9ZZZZ</name>
<dbReference type="AlphaFoldDB" id="A0A381P729"/>
<dbReference type="EMBL" id="UINC01000866">
    <property type="protein sequence ID" value="SUZ62394.1"/>
    <property type="molecule type" value="Genomic_DNA"/>
</dbReference>
<dbReference type="Gene3D" id="3.60.15.10">
    <property type="entry name" value="Ribonuclease Z/Hydroxyacylglutathione hydrolase-like"/>
    <property type="match status" value="1"/>
</dbReference>
<evidence type="ECO:0000313" key="1">
    <source>
        <dbReference type="EMBL" id="SUZ62394.1"/>
    </source>
</evidence>
<dbReference type="PANTHER" id="PTHR43546:SF3">
    <property type="entry name" value="UPF0173 METAL-DEPENDENT HYDROLASE MJ1163"/>
    <property type="match status" value="1"/>
</dbReference>
<dbReference type="Pfam" id="PF13483">
    <property type="entry name" value="Lactamase_B_3"/>
    <property type="match status" value="1"/>
</dbReference>
<accession>A0A381P729</accession>
<sequence>MRLLLWVMVAVTYAVSAVAQPSSRVSTEDGDIVITPIIHSSAQVEYAGKVIQVDPWSAGDLSQAKRADLILITDDPGHHLDPNAIEQLRKPGAPVVLTATAYDRFSDGTVLSNGESGIFADIRVEAIGAYDMTPGRPFHPRGEANGYVVTVGGKRLFFSGVGQCVPEIRALSSIDVAFMPMNLPVDRMRPIPVAECVKTFKPKVVYLNHYDQPYARWLTNPQGDPPLDEQDTPATIRAFQQAIAGEGIEFRDAGWYPSRSGR</sequence>
<protein>
    <recommendedName>
        <fullName evidence="2">Metallo-beta-lactamase domain-containing protein</fullName>
    </recommendedName>
</protein>
<evidence type="ECO:0008006" key="2">
    <source>
        <dbReference type="Google" id="ProtNLM"/>
    </source>
</evidence>
<proteinExistence type="predicted"/>
<gene>
    <name evidence="1" type="ORF">METZ01_LOCUS15248</name>
</gene>